<organism evidence="2 3">
    <name type="scientific">Halobacillus amylolyticus</name>
    <dbReference type="NCBI Taxonomy" id="2932259"/>
    <lineage>
        <taxon>Bacteria</taxon>
        <taxon>Bacillati</taxon>
        <taxon>Bacillota</taxon>
        <taxon>Bacilli</taxon>
        <taxon>Bacillales</taxon>
        <taxon>Bacillaceae</taxon>
        <taxon>Halobacillus</taxon>
    </lineage>
</organism>
<proteinExistence type="predicted"/>
<protein>
    <submittedName>
        <fullName evidence="2">ImmA/IrrE family metallo-endopeptidase</fullName>
    </submittedName>
</protein>
<gene>
    <name evidence="2" type="ORF">MUO15_00200</name>
</gene>
<dbReference type="Pfam" id="PF06114">
    <property type="entry name" value="Peptidase_M78"/>
    <property type="match status" value="1"/>
</dbReference>
<accession>A0ABY4HCL8</accession>
<reference evidence="2" key="1">
    <citation type="submission" date="2022-04" db="EMBL/GenBank/DDBJ databases">
        <title>Halobacillus sp. isolated from saltern.</title>
        <authorList>
            <person name="Won M."/>
            <person name="Lee C.-M."/>
            <person name="Woen H.-Y."/>
            <person name="Kwon S.-W."/>
        </authorList>
    </citation>
    <scope>NUCLEOTIDE SEQUENCE</scope>
    <source>
        <strain evidence="2">SSHM10-5</strain>
    </source>
</reference>
<evidence type="ECO:0000259" key="1">
    <source>
        <dbReference type="Pfam" id="PF06114"/>
    </source>
</evidence>
<dbReference type="EMBL" id="CP095075">
    <property type="protein sequence ID" value="UOR12003.1"/>
    <property type="molecule type" value="Genomic_DNA"/>
</dbReference>
<dbReference type="InterPro" id="IPR010359">
    <property type="entry name" value="IrrE_HExxH"/>
</dbReference>
<evidence type="ECO:0000313" key="2">
    <source>
        <dbReference type="EMBL" id="UOR12003.1"/>
    </source>
</evidence>
<name>A0ABY4HCL8_9BACI</name>
<dbReference type="RefSeq" id="WP_245032497.1">
    <property type="nucleotide sequence ID" value="NZ_CP095075.1"/>
</dbReference>
<dbReference type="Proteomes" id="UP000830326">
    <property type="component" value="Chromosome"/>
</dbReference>
<feature type="domain" description="IrrE N-terminal-like" evidence="1">
    <location>
        <begin position="56"/>
        <end position="148"/>
    </location>
</feature>
<keyword evidence="3" id="KW-1185">Reference proteome</keyword>
<sequence>MYFPTYTTTHLEDWVSDWYLKLHITTPSQLMAYTIARKYETFLHRKPVSPHYEVFGRFRAITVDSRRTKEVQREQFYHEFCHVLRHVGKQTMMTDAFRKLQERDARHFTFYAALPYHMISQYDINNPHLVNQWAKDFRVTTELCRKRLQQIKERETQYRLNKQR</sequence>
<evidence type="ECO:0000313" key="3">
    <source>
        <dbReference type="Proteomes" id="UP000830326"/>
    </source>
</evidence>